<proteinExistence type="predicted"/>
<dbReference type="Proteomes" id="UP000580861">
    <property type="component" value="Unassembled WGS sequence"/>
</dbReference>
<accession>A0A841AUY3</accession>
<comment type="caution">
    <text evidence="2">The sequence shown here is derived from an EMBL/GenBank/DDBJ whole genome shotgun (WGS) entry which is preliminary data.</text>
</comment>
<keyword evidence="1" id="KW-0472">Membrane</keyword>
<name>A0A841AUY3_9PSEU</name>
<keyword evidence="3" id="KW-1185">Reference proteome</keyword>
<dbReference type="RefSeq" id="WP_184891981.1">
    <property type="nucleotide sequence ID" value="NZ_JACHMX010000001.1"/>
</dbReference>
<protein>
    <submittedName>
        <fullName evidence="2">Uncharacterized protein</fullName>
    </submittedName>
</protein>
<evidence type="ECO:0000313" key="2">
    <source>
        <dbReference type="EMBL" id="MBB5850753.1"/>
    </source>
</evidence>
<sequence length="75" mass="8048">MLGLWASILHRERQLGGLPAPTRRPSATGVVGGWYLASFQITFVGGAALAVAMYLTTSSRTFAWTWLAALGWPAL</sequence>
<dbReference type="AlphaFoldDB" id="A0A841AUY3"/>
<dbReference type="EMBL" id="JACHMX010000001">
    <property type="protein sequence ID" value="MBB5850753.1"/>
    <property type="molecule type" value="Genomic_DNA"/>
</dbReference>
<keyword evidence="1" id="KW-0812">Transmembrane</keyword>
<gene>
    <name evidence="2" type="ORF">HDA45_000840</name>
</gene>
<evidence type="ECO:0000256" key="1">
    <source>
        <dbReference type="SAM" id="Phobius"/>
    </source>
</evidence>
<feature type="transmembrane region" description="Helical" evidence="1">
    <location>
        <begin position="34"/>
        <end position="55"/>
    </location>
</feature>
<keyword evidence="1" id="KW-1133">Transmembrane helix</keyword>
<organism evidence="2 3">
    <name type="scientific">Amycolatopsis umgeniensis</name>
    <dbReference type="NCBI Taxonomy" id="336628"/>
    <lineage>
        <taxon>Bacteria</taxon>
        <taxon>Bacillati</taxon>
        <taxon>Actinomycetota</taxon>
        <taxon>Actinomycetes</taxon>
        <taxon>Pseudonocardiales</taxon>
        <taxon>Pseudonocardiaceae</taxon>
        <taxon>Amycolatopsis</taxon>
    </lineage>
</organism>
<reference evidence="2 3" key="1">
    <citation type="submission" date="2020-08" db="EMBL/GenBank/DDBJ databases">
        <title>Sequencing the genomes of 1000 actinobacteria strains.</title>
        <authorList>
            <person name="Klenk H.-P."/>
        </authorList>
    </citation>
    <scope>NUCLEOTIDE SEQUENCE [LARGE SCALE GENOMIC DNA]</scope>
    <source>
        <strain evidence="2 3">DSM 45272</strain>
    </source>
</reference>
<evidence type="ECO:0000313" key="3">
    <source>
        <dbReference type="Proteomes" id="UP000580861"/>
    </source>
</evidence>